<dbReference type="STRING" id="1314800.A0A1B7N3C2"/>
<keyword evidence="1" id="KW-0812">Transmembrane</keyword>
<keyword evidence="3" id="KW-1185">Reference proteome</keyword>
<dbReference type="EMBL" id="KV448254">
    <property type="protein sequence ID" value="OAX39311.1"/>
    <property type="molecule type" value="Genomic_DNA"/>
</dbReference>
<keyword evidence="1" id="KW-1133">Transmembrane helix</keyword>
<feature type="transmembrane region" description="Helical" evidence="1">
    <location>
        <begin position="369"/>
        <end position="389"/>
    </location>
</feature>
<name>A0A1B7N3C2_9AGAM</name>
<evidence type="ECO:0000313" key="3">
    <source>
        <dbReference type="Proteomes" id="UP000092154"/>
    </source>
</evidence>
<dbReference type="AlphaFoldDB" id="A0A1B7N3C2"/>
<keyword evidence="1" id="KW-0472">Membrane</keyword>
<accession>A0A1B7N3C2</accession>
<evidence type="ECO:0008006" key="4">
    <source>
        <dbReference type="Google" id="ProtNLM"/>
    </source>
</evidence>
<feature type="transmembrane region" description="Helical" evidence="1">
    <location>
        <begin position="310"/>
        <end position="330"/>
    </location>
</feature>
<reference evidence="2 3" key="1">
    <citation type="submission" date="2016-06" db="EMBL/GenBank/DDBJ databases">
        <title>Comparative genomics of the ectomycorrhizal sister species Rhizopogon vinicolor and Rhizopogon vesiculosus (Basidiomycota: Boletales) reveals a divergence of the mating type B locus.</title>
        <authorList>
            <consortium name="DOE Joint Genome Institute"/>
            <person name="Mujic A.B."/>
            <person name="Kuo A."/>
            <person name="Tritt A."/>
            <person name="Lipzen A."/>
            <person name="Chen C."/>
            <person name="Johnson J."/>
            <person name="Sharma A."/>
            <person name="Barry K."/>
            <person name="Grigoriev I.V."/>
            <person name="Spatafora J.W."/>
        </authorList>
    </citation>
    <scope>NUCLEOTIDE SEQUENCE [LARGE SCALE GENOMIC DNA]</scope>
    <source>
        <strain evidence="2 3">AM-OR11-026</strain>
    </source>
</reference>
<proteinExistence type="predicted"/>
<dbReference type="Proteomes" id="UP000092154">
    <property type="component" value="Unassembled WGS sequence"/>
</dbReference>
<protein>
    <recommendedName>
        <fullName evidence="4">WW domain-containing protein</fullName>
    </recommendedName>
</protein>
<evidence type="ECO:0000313" key="2">
    <source>
        <dbReference type="EMBL" id="OAX39311.1"/>
    </source>
</evidence>
<organism evidence="2 3">
    <name type="scientific">Rhizopogon vinicolor AM-OR11-026</name>
    <dbReference type="NCBI Taxonomy" id="1314800"/>
    <lineage>
        <taxon>Eukaryota</taxon>
        <taxon>Fungi</taxon>
        <taxon>Dikarya</taxon>
        <taxon>Basidiomycota</taxon>
        <taxon>Agaricomycotina</taxon>
        <taxon>Agaricomycetes</taxon>
        <taxon>Agaricomycetidae</taxon>
        <taxon>Boletales</taxon>
        <taxon>Suillineae</taxon>
        <taxon>Rhizopogonaceae</taxon>
        <taxon>Rhizopogon</taxon>
    </lineage>
</organism>
<dbReference type="OrthoDB" id="2657661at2759"/>
<sequence>MPQVKRRVFIEPGNKVFEDKPPSSRWEPLTHPEGALYYYDSTRRIYTDADLSQLSTLTAIEAIADQLYHDARANPNIDVTGKTELVIENRSDNTCGYYFVEPDMRCIFWLEHFDATPIFGNVRRVRNMGHISNMLSKLSTVVLEELKQMIIHAAAITITSLTSVAPFEKEELESMLDLVNNIEGTVDGSFAHTRCVVARFMSEFTRAKFFNFCGQPGARLDSDQTIYSQDHEHQSILFIFASILLFGAPQTHQKDLKVIWVDRIINRVLWKQFIGKLGDQWAGLALSATVILNANVAFLAITTVQAAAKLLSYLSVACSIGVVILVLLLVRQNQTRDGGSVEQADALLTSMSQSFFGTEMLAITYGLPYGLLMWGLVSFAAAFATLVFGTESNRTRGVVGFAGLLIFCFVVVVTRMGRHQNNPGEDKSAV</sequence>
<dbReference type="InParanoid" id="A0A1B7N3C2"/>
<gene>
    <name evidence="2" type="ORF">K503DRAFT_95955</name>
</gene>
<evidence type="ECO:0000256" key="1">
    <source>
        <dbReference type="SAM" id="Phobius"/>
    </source>
</evidence>
<feature type="transmembrane region" description="Helical" evidence="1">
    <location>
        <begin position="395"/>
        <end position="413"/>
    </location>
</feature>
<feature type="transmembrane region" description="Helical" evidence="1">
    <location>
        <begin position="281"/>
        <end position="304"/>
    </location>
</feature>